<reference evidence="3" key="1">
    <citation type="submission" date="2013-07" db="EMBL/GenBank/DDBJ databases">
        <title>The genome of Eucalyptus grandis.</title>
        <authorList>
            <person name="Schmutz J."/>
            <person name="Hayes R."/>
            <person name="Myburg A."/>
            <person name="Tuskan G."/>
            <person name="Grattapaglia D."/>
            <person name="Rokhsar D.S."/>
        </authorList>
    </citation>
    <scope>NUCLEOTIDE SEQUENCE</scope>
    <source>
        <tissue evidence="3">Leaf extractions</tissue>
    </source>
</reference>
<organism evidence="3">
    <name type="scientific">Eucalyptus grandis</name>
    <name type="common">Flooded gum</name>
    <dbReference type="NCBI Taxonomy" id="71139"/>
    <lineage>
        <taxon>Eukaryota</taxon>
        <taxon>Viridiplantae</taxon>
        <taxon>Streptophyta</taxon>
        <taxon>Embryophyta</taxon>
        <taxon>Tracheophyta</taxon>
        <taxon>Spermatophyta</taxon>
        <taxon>Magnoliopsida</taxon>
        <taxon>eudicotyledons</taxon>
        <taxon>Gunneridae</taxon>
        <taxon>Pentapetalae</taxon>
        <taxon>rosids</taxon>
        <taxon>malvids</taxon>
        <taxon>Myrtales</taxon>
        <taxon>Myrtaceae</taxon>
        <taxon>Myrtoideae</taxon>
        <taxon>Eucalypteae</taxon>
        <taxon>Eucalyptus</taxon>
    </lineage>
</organism>
<name>A0A059CW13_EUCGR</name>
<evidence type="ECO:0000259" key="2">
    <source>
        <dbReference type="Pfam" id="PF13962"/>
    </source>
</evidence>
<proteinExistence type="predicted"/>
<protein>
    <recommendedName>
        <fullName evidence="2">PGG domain-containing protein</fullName>
    </recommendedName>
</protein>
<feature type="domain" description="PGG" evidence="2">
    <location>
        <begin position="230"/>
        <end position="343"/>
    </location>
</feature>
<dbReference type="Pfam" id="PF13962">
    <property type="entry name" value="PGG"/>
    <property type="match status" value="1"/>
</dbReference>
<evidence type="ECO:0000256" key="1">
    <source>
        <dbReference type="SAM" id="Phobius"/>
    </source>
</evidence>
<keyword evidence="1" id="KW-1133">Transmembrane helix</keyword>
<dbReference type="InterPro" id="IPR026961">
    <property type="entry name" value="PGG_dom"/>
</dbReference>
<evidence type="ECO:0000313" key="3">
    <source>
        <dbReference type="EMBL" id="KCW82140.1"/>
    </source>
</evidence>
<dbReference type="Gramene" id="KCW82140">
    <property type="protein sequence ID" value="KCW82140"/>
    <property type="gene ID" value="EUGRSUZ_C03529"/>
</dbReference>
<dbReference type="GO" id="GO:0016020">
    <property type="term" value="C:membrane"/>
    <property type="evidence" value="ECO:0000318"/>
    <property type="project" value="GO_Central"/>
</dbReference>
<sequence>MASWKTFSRIVTFFVKLMKPKIFCIFPKTFCKSQTKYLLCHFGVTIPIIKRVHEVKLRHVTAIELAKQVCIAISYMNTTEISILYLDDRRLCEAIARGFDDFLKLCFQFFPELLWVTPYNKRLTTHAVMFRQEKTLGLFLQVSSTNELSLVPGPSEQDSADMMSAAAYYYRSFDGVTTEAGAAFQMQRELRWYRAVESWVVPDMRDRYMGSKTFWTSFVENRKDLLESGEKWMKDTSNSCMITSALIATVLFAAAFTVPGGNNDKSGVPLLLGEDSFLVFIISDVLGLFFSVTAILLFLAILTSRYKVQDFLEALPKKIIMGLSFLFLSLAFMLVAFTATLTIVLDKRLVEWVLIPIILLTSVPVALFIVLQLPLLYQMVKSTYGPSIFCPKSIWE</sequence>
<feature type="transmembrane region" description="Helical" evidence="1">
    <location>
        <begin position="323"/>
        <end position="345"/>
    </location>
</feature>
<dbReference type="EMBL" id="KK198755">
    <property type="protein sequence ID" value="KCW82140.1"/>
    <property type="molecule type" value="Genomic_DNA"/>
</dbReference>
<gene>
    <name evidence="3" type="ORF">EUGRSUZ_C03529</name>
</gene>
<dbReference type="AlphaFoldDB" id="A0A059CW13"/>
<feature type="transmembrane region" description="Helical" evidence="1">
    <location>
        <begin position="240"/>
        <end position="258"/>
    </location>
</feature>
<dbReference type="PANTHER" id="PTHR24177:SF365">
    <property type="entry name" value="ANKYRIN REPEAT-CONTAINING PROTEIN NPR4-LIKE ISOFORM X1"/>
    <property type="match status" value="1"/>
</dbReference>
<accession>A0A059CW13</accession>
<keyword evidence="1" id="KW-0472">Membrane</keyword>
<dbReference type="STRING" id="71139.A0A059CW13"/>
<feature type="transmembrane region" description="Helical" evidence="1">
    <location>
        <begin position="357"/>
        <end position="377"/>
    </location>
</feature>
<keyword evidence="1" id="KW-0812">Transmembrane</keyword>
<dbReference type="InParanoid" id="A0A059CW13"/>
<feature type="transmembrane region" description="Helical" evidence="1">
    <location>
        <begin position="278"/>
        <end position="302"/>
    </location>
</feature>
<dbReference type="PANTHER" id="PTHR24177">
    <property type="entry name" value="CASKIN"/>
    <property type="match status" value="1"/>
</dbReference>